<sequence>MSILNAYNLFLVKSGKHVPLKTFCSGLVYQILERYGTPTSVLHGRALSRPDLPDRLLGRDYIARHHLITIPPPAMQEGETRKNRTRAQRQCKVCAHTERRPRARKLVTFMCKECQVPLCVQCFERYHVHTKY</sequence>
<protein>
    <recommendedName>
        <fullName evidence="1">PiggyBac transposable element-derived protein 4 C-terminal zinc-finger domain-containing protein</fullName>
    </recommendedName>
</protein>
<proteinExistence type="predicted"/>
<reference evidence="2" key="1">
    <citation type="submission" date="2023-10" db="EMBL/GenBank/DDBJ databases">
        <title>Genome assemblies of two species of porcelain crab, Petrolisthes cinctipes and Petrolisthes manimaculis (Anomura: Porcellanidae).</title>
        <authorList>
            <person name="Angst P."/>
        </authorList>
    </citation>
    <scope>NUCLEOTIDE SEQUENCE</scope>
    <source>
        <strain evidence="2">PB745_01</strain>
        <tissue evidence="2">Gill</tissue>
    </source>
</reference>
<feature type="domain" description="PiggyBac transposable element-derived protein 4 C-terminal zinc-finger" evidence="1">
    <location>
        <begin position="80"/>
        <end position="127"/>
    </location>
</feature>
<evidence type="ECO:0000259" key="1">
    <source>
        <dbReference type="Pfam" id="PF13842"/>
    </source>
</evidence>
<gene>
    <name evidence="2" type="ORF">Pcinc_035174</name>
</gene>
<dbReference type="Pfam" id="PF13842">
    <property type="entry name" value="zf-Tnp_2"/>
    <property type="match status" value="1"/>
</dbReference>
<dbReference type="EMBL" id="JAWQEG010005248">
    <property type="protein sequence ID" value="KAK3858649.1"/>
    <property type="molecule type" value="Genomic_DNA"/>
</dbReference>
<evidence type="ECO:0000313" key="3">
    <source>
        <dbReference type="Proteomes" id="UP001286313"/>
    </source>
</evidence>
<keyword evidence="3" id="KW-1185">Reference proteome</keyword>
<organism evidence="2 3">
    <name type="scientific">Petrolisthes cinctipes</name>
    <name type="common">Flat porcelain crab</name>
    <dbReference type="NCBI Taxonomy" id="88211"/>
    <lineage>
        <taxon>Eukaryota</taxon>
        <taxon>Metazoa</taxon>
        <taxon>Ecdysozoa</taxon>
        <taxon>Arthropoda</taxon>
        <taxon>Crustacea</taxon>
        <taxon>Multicrustacea</taxon>
        <taxon>Malacostraca</taxon>
        <taxon>Eumalacostraca</taxon>
        <taxon>Eucarida</taxon>
        <taxon>Decapoda</taxon>
        <taxon>Pleocyemata</taxon>
        <taxon>Anomura</taxon>
        <taxon>Galatheoidea</taxon>
        <taxon>Porcellanidae</taxon>
        <taxon>Petrolisthes</taxon>
    </lineage>
</organism>
<name>A0AAE1C0C9_PETCI</name>
<dbReference type="AlphaFoldDB" id="A0AAE1C0C9"/>
<evidence type="ECO:0000313" key="2">
    <source>
        <dbReference type="EMBL" id="KAK3858649.1"/>
    </source>
</evidence>
<dbReference type="Proteomes" id="UP001286313">
    <property type="component" value="Unassembled WGS sequence"/>
</dbReference>
<dbReference type="InterPro" id="IPR032718">
    <property type="entry name" value="PGBD4_Znf_C"/>
</dbReference>
<accession>A0AAE1C0C9</accession>
<comment type="caution">
    <text evidence="2">The sequence shown here is derived from an EMBL/GenBank/DDBJ whole genome shotgun (WGS) entry which is preliminary data.</text>
</comment>